<accession>A0ABS6A7M2</accession>
<dbReference type="CDD" id="cd13603">
    <property type="entry name" value="PBP2_TRAP_Siap_TeaA_like"/>
    <property type="match status" value="1"/>
</dbReference>
<gene>
    <name evidence="2" type="ORF">KO508_09160</name>
</gene>
<dbReference type="Proteomes" id="UP000753376">
    <property type="component" value="Unassembled WGS sequence"/>
</dbReference>
<reference evidence="2 3" key="1">
    <citation type="submission" date="2021-05" db="EMBL/GenBank/DDBJ databases">
        <title>Draft genomes of bacteria isolated from model marine particles.</title>
        <authorList>
            <person name="Datta M.S."/>
            <person name="Schwartzman J.A."/>
            <person name="Enke T.N."/>
            <person name="Saavedra J."/>
            <person name="Cermak N."/>
            <person name="Cordero O.X."/>
        </authorList>
    </citation>
    <scope>NUCLEOTIDE SEQUENCE [LARGE SCALE GENOMIC DNA]</scope>
    <source>
        <strain evidence="2 3">D2M19</strain>
    </source>
</reference>
<evidence type="ECO:0000313" key="3">
    <source>
        <dbReference type="Proteomes" id="UP000753376"/>
    </source>
</evidence>
<protein>
    <submittedName>
        <fullName evidence="2">TRAP transporter substrate-binding protein</fullName>
    </submittedName>
</protein>
<dbReference type="EMBL" id="JAHKPV010000017">
    <property type="protein sequence ID" value="MBU2874173.1"/>
    <property type="molecule type" value="Genomic_DNA"/>
</dbReference>
<feature type="chain" id="PRO_5045796386" evidence="1">
    <location>
        <begin position="29"/>
        <end position="355"/>
    </location>
</feature>
<dbReference type="PANTHER" id="PTHR33376:SF7">
    <property type="entry name" value="C4-DICARBOXYLATE-BINDING PROTEIN DCTB"/>
    <property type="match status" value="1"/>
</dbReference>
<organism evidence="2 3">
    <name type="scientific">Marinobacter salexigens</name>
    <dbReference type="NCBI Taxonomy" id="1925763"/>
    <lineage>
        <taxon>Bacteria</taxon>
        <taxon>Pseudomonadati</taxon>
        <taxon>Pseudomonadota</taxon>
        <taxon>Gammaproteobacteria</taxon>
        <taxon>Pseudomonadales</taxon>
        <taxon>Marinobacteraceae</taxon>
        <taxon>Marinobacter</taxon>
    </lineage>
</organism>
<keyword evidence="1" id="KW-0732">Signal</keyword>
<dbReference type="InterPro" id="IPR018389">
    <property type="entry name" value="DctP_fam"/>
</dbReference>
<evidence type="ECO:0000313" key="2">
    <source>
        <dbReference type="EMBL" id="MBU2874173.1"/>
    </source>
</evidence>
<sequence length="355" mass="40051">MFKFKTKMAIKNFTLIGALVAISSNVFASDYKWTFSQPWTRPITDKVIEDFIDKVDEYSNGAIDIKLYKNGLLGSHEETFHGVQDGSITIGIFSPYAKIIPGGVLNWMPWAISNWEAAEEAYRVGGPLHGVLETAYNEVGMHTLMHVSQGAYGIGNTVRPIRKSEDFKNLKIRVSGSLGLVRALEGMGAGTGMTLQTLPWSEIYNGLSRGVIDGNWTMWPSLVDERHAEVLDYYSDINFVWDNQNVAINSDVWNELPENLKSAVKRAAAESQEYSHKLHKEAESNYIQELEELDGFTIVRLTSEERDALREASNIDAIWEELADTWLEKAYPNQNMSEKLRSQLKELNNSSRNSD</sequence>
<comment type="caution">
    <text evidence="2">The sequence shown here is derived from an EMBL/GenBank/DDBJ whole genome shotgun (WGS) entry which is preliminary data.</text>
</comment>
<dbReference type="PANTHER" id="PTHR33376">
    <property type="match status" value="1"/>
</dbReference>
<keyword evidence="3" id="KW-1185">Reference proteome</keyword>
<dbReference type="Pfam" id="PF03480">
    <property type="entry name" value="DctP"/>
    <property type="match status" value="1"/>
</dbReference>
<evidence type="ECO:0000256" key="1">
    <source>
        <dbReference type="SAM" id="SignalP"/>
    </source>
</evidence>
<name>A0ABS6A7M2_9GAMM</name>
<dbReference type="NCBIfam" id="NF037995">
    <property type="entry name" value="TRAP_S1"/>
    <property type="match status" value="1"/>
</dbReference>
<dbReference type="RefSeq" id="WP_216008022.1">
    <property type="nucleotide sequence ID" value="NZ_JAHKPV010000017.1"/>
</dbReference>
<feature type="signal peptide" evidence="1">
    <location>
        <begin position="1"/>
        <end position="28"/>
    </location>
</feature>
<proteinExistence type="predicted"/>